<accession>A0A4R8MA21</accession>
<gene>
    <name evidence="2" type="ORF">DFQ06_2934</name>
</gene>
<feature type="domain" description="Lipocalin-like" evidence="1">
    <location>
        <begin position="32"/>
        <end position="102"/>
    </location>
</feature>
<proteinExistence type="predicted"/>
<dbReference type="Proteomes" id="UP000294824">
    <property type="component" value="Unassembled WGS sequence"/>
</dbReference>
<keyword evidence="3" id="KW-1185">Reference proteome</keyword>
<reference evidence="2 3" key="1">
    <citation type="submission" date="2019-03" db="EMBL/GenBank/DDBJ databases">
        <title>Genomic Encyclopedia of Type Strains, Phase III (KMG-III): the genomes of soil and plant-associated and newly described type strains.</title>
        <authorList>
            <person name="Whitman W."/>
        </authorList>
    </citation>
    <scope>NUCLEOTIDE SEQUENCE [LARGE SCALE GENOMIC DNA]</scope>
    <source>
        <strain evidence="2 3">CECT 8301</strain>
    </source>
</reference>
<sequence>MNIYPMKKLKLLIGFIILSCSNADSSGNQDPIIGNWKLESVTILDLNEILISEEPLSECEERNRMIFYSNQGYTFSKFNEDINGECYDSVQSISDGNWSYSSINSYQISGIVSFGMVLANLSQKYDEMILSNNNSLLTVRKENHFFDAAGNLITGSILIEEYSKE</sequence>
<evidence type="ECO:0000259" key="1">
    <source>
        <dbReference type="Pfam" id="PF13648"/>
    </source>
</evidence>
<comment type="caution">
    <text evidence="2">The sequence shown here is derived from an EMBL/GenBank/DDBJ whole genome shotgun (WGS) entry which is preliminary data.</text>
</comment>
<dbReference type="EMBL" id="SORL01000010">
    <property type="protein sequence ID" value="TDY60927.1"/>
    <property type="molecule type" value="Genomic_DNA"/>
</dbReference>
<evidence type="ECO:0000313" key="3">
    <source>
        <dbReference type="Proteomes" id="UP000294824"/>
    </source>
</evidence>
<organism evidence="2 3">
    <name type="scientific">Algibacter lectus</name>
    <dbReference type="NCBI Taxonomy" id="221126"/>
    <lineage>
        <taxon>Bacteria</taxon>
        <taxon>Pseudomonadati</taxon>
        <taxon>Bacteroidota</taxon>
        <taxon>Flavobacteriia</taxon>
        <taxon>Flavobacteriales</taxon>
        <taxon>Flavobacteriaceae</taxon>
        <taxon>Algibacter</taxon>
    </lineage>
</organism>
<dbReference type="Pfam" id="PF13648">
    <property type="entry name" value="Lipocalin_4"/>
    <property type="match status" value="1"/>
</dbReference>
<protein>
    <submittedName>
        <fullName evidence="2">Lipocalin-like protein</fullName>
    </submittedName>
</protein>
<name>A0A4R8MA21_9FLAO</name>
<evidence type="ECO:0000313" key="2">
    <source>
        <dbReference type="EMBL" id="TDY60927.1"/>
    </source>
</evidence>
<dbReference type="InterPro" id="IPR024311">
    <property type="entry name" value="Lipocalin-like"/>
</dbReference>
<dbReference type="AlphaFoldDB" id="A0A4R8MA21"/>